<protein>
    <submittedName>
        <fullName evidence="1">Crp/Fnr family transcriptional regulator</fullName>
    </submittedName>
</protein>
<gene>
    <name evidence="1" type="ORF">L0661_17515</name>
</gene>
<evidence type="ECO:0000313" key="2">
    <source>
        <dbReference type="Proteomes" id="UP001139411"/>
    </source>
</evidence>
<dbReference type="Proteomes" id="UP001139411">
    <property type="component" value="Unassembled WGS sequence"/>
</dbReference>
<sequence length="220" mass="25028">MKLADDTKPLQRILNAPSFILSDQVKESFQESMKRFMIPKGRVLVDVGQVSKCLYFIEKGAMRTYYLRGSEDITSLLVSDGDIVCIAESFLMQKESNDVLETLEDTTGISISYEAYRKLVMEDVYMAGLAVQLLEQHLINFTDRVKVFKYLSVEQRIAHYISQPSSLFRRIPDHYIATYLGTTAATFSRCLKTINMDKNLVGRASSFGVLLATFGWPRSF</sequence>
<comment type="caution">
    <text evidence="1">The sequence shown here is derived from an EMBL/GenBank/DDBJ whole genome shotgun (WGS) entry which is preliminary data.</text>
</comment>
<dbReference type="SUPFAM" id="SSF51206">
    <property type="entry name" value="cAMP-binding domain-like"/>
    <property type="match status" value="1"/>
</dbReference>
<dbReference type="RefSeq" id="WP_235178618.1">
    <property type="nucleotide sequence ID" value="NZ_JAKFFV010000010.1"/>
</dbReference>
<dbReference type="InterPro" id="IPR018490">
    <property type="entry name" value="cNMP-bd_dom_sf"/>
</dbReference>
<dbReference type="Gene3D" id="2.60.120.10">
    <property type="entry name" value="Jelly Rolls"/>
    <property type="match status" value="1"/>
</dbReference>
<dbReference type="CDD" id="cd00038">
    <property type="entry name" value="CAP_ED"/>
    <property type="match status" value="1"/>
</dbReference>
<dbReference type="InterPro" id="IPR014710">
    <property type="entry name" value="RmlC-like_jellyroll"/>
</dbReference>
<dbReference type="AlphaFoldDB" id="A0A9X1TV80"/>
<evidence type="ECO:0000313" key="1">
    <source>
        <dbReference type="EMBL" id="MCF2500123.1"/>
    </source>
</evidence>
<accession>A0A9X1TV80</accession>
<reference evidence="1" key="1">
    <citation type="submission" date="2022-01" db="EMBL/GenBank/DDBJ databases">
        <title>Novel species in genus Dyadobacter.</title>
        <authorList>
            <person name="Ma C."/>
        </authorList>
    </citation>
    <scope>NUCLEOTIDE SEQUENCE</scope>
    <source>
        <strain evidence="1">CY357</strain>
    </source>
</reference>
<dbReference type="InterPro" id="IPR000595">
    <property type="entry name" value="cNMP-bd_dom"/>
</dbReference>
<dbReference type="EMBL" id="JAKFFV010000010">
    <property type="protein sequence ID" value="MCF2500123.1"/>
    <property type="molecule type" value="Genomic_DNA"/>
</dbReference>
<organism evidence="1 2">
    <name type="scientific">Dyadobacter chenhuakuii</name>
    <dbReference type="NCBI Taxonomy" id="2909339"/>
    <lineage>
        <taxon>Bacteria</taxon>
        <taxon>Pseudomonadati</taxon>
        <taxon>Bacteroidota</taxon>
        <taxon>Cytophagia</taxon>
        <taxon>Cytophagales</taxon>
        <taxon>Spirosomataceae</taxon>
        <taxon>Dyadobacter</taxon>
    </lineage>
</organism>
<name>A0A9X1TV80_9BACT</name>
<proteinExistence type="predicted"/>